<comment type="caution">
    <text evidence="1">The sequence shown here is derived from an EMBL/GenBank/DDBJ whole genome shotgun (WGS) entry which is preliminary data.</text>
</comment>
<reference evidence="1 2" key="1">
    <citation type="submission" date="2023-10" db="EMBL/GenBank/DDBJ databases">
        <title>Hymenobacter endophyticus sp. nov., an isolate from the leaf tissues of wheat.</title>
        <authorList>
            <person name="Dai Y."/>
        </authorList>
    </citation>
    <scope>NUCLEOTIDE SEQUENCE [LARGE SCALE GENOMIC DNA]</scope>
    <source>
        <strain evidence="1 2">ZK17L-C2</strain>
    </source>
</reference>
<proteinExistence type="predicted"/>
<accession>A0ABU3TL73</accession>
<name>A0ABU3TL73_9BACT</name>
<evidence type="ECO:0000313" key="2">
    <source>
        <dbReference type="Proteomes" id="UP001250698"/>
    </source>
</evidence>
<dbReference type="RefSeq" id="WP_315999563.1">
    <property type="nucleotide sequence ID" value="NZ_JAWDJT010000012.1"/>
</dbReference>
<keyword evidence="2" id="KW-1185">Reference proteome</keyword>
<gene>
    <name evidence="1" type="ORF">ROI90_17030</name>
</gene>
<dbReference type="EMBL" id="JAWDJT010000012">
    <property type="protein sequence ID" value="MDU0372113.1"/>
    <property type="molecule type" value="Genomic_DNA"/>
</dbReference>
<protein>
    <recommendedName>
        <fullName evidence="3">DUF4304 domain-containing protein</fullName>
    </recommendedName>
</protein>
<evidence type="ECO:0000313" key="1">
    <source>
        <dbReference type="EMBL" id="MDU0372113.1"/>
    </source>
</evidence>
<dbReference type="Proteomes" id="UP001250698">
    <property type="component" value="Unassembled WGS sequence"/>
</dbReference>
<evidence type="ECO:0008006" key="3">
    <source>
        <dbReference type="Google" id="ProtNLM"/>
    </source>
</evidence>
<organism evidence="1 2">
    <name type="scientific">Hymenobacter endophyticus</name>
    <dbReference type="NCBI Taxonomy" id="3076335"/>
    <lineage>
        <taxon>Bacteria</taxon>
        <taxon>Pseudomonadati</taxon>
        <taxon>Bacteroidota</taxon>
        <taxon>Cytophagia</taxon>
        <taxon>Cytophagales</taxon>
        <taxon>Hymenobacteraceae</taxon>
        <taxon>Hymenobacter</taxon>
    </lineage>
</organism>
<sequence length="137" mass="14858">MSAPTTTVPLPGPRDLGPSVGQLLRRLGFTVWEQPTPTPSLSLVTGTWTGLTGEQFRFQYAHHHPAAGPVAWAACQMSCLPPGAREPQVCFANTQVRRLREVRLLVLGNDHFAAARQRLQAARPAATFSSDVHPSLP</sequence>